<protein>
    <submittedName>
        <fullName evidence="3">Uncharacterized protein</fullName>
    </submittedName>
</protein>
<dbReference type="OrthoDB" id="676522at2759"/>
<evidence type="ECO:0000313" key="4">
    <source>
        <dbReference type="Proteomes" id="UP000243459"/>
    </source>
</evidence>
<dbReference type="Proteomes" id="UP000243459">
    <property type="component" value="Chromosome 3"/>
</dbReference>
<name>A0A5P1FCF0_ASPOF</name>
<keyword evidence="2" id="KW-0812">Transmembrane</keyword>
<dbReference type="AlphaFoldDB" id="A0A5P1FCF0"/>
<feature type="compositionally biased region" description="Polar residues" evidence="1">
    <location>
        <begin position="816"/>
        <end position="825"/>
    </location>
</feature>
<gene>
    <name evidence="3" type="ORF">A4U43_C03F7310</name>
</gene>
<feature type="compositionally biased region" description="Low complexity" evidence="1">
    <location>
        <begin position="834"/>
        <end position="850"/>
    </location>
</feature>
<sequence>MAARSPSPNPSRPKTPEISNSIRRSKEFPQRSSFSKPLSPNSQKENAKTRPPAISSSKGSKNFMAPTISAASKVVSASPRKRILQERNEVISSVSHSLEFPNKEVGVGVESEGVGSKSEMGLRFQEGSSSGELKKGVSRIKNHQVSPLPFNAPTNADRSLTPYDPKINYLSPRPQFLHYRPNPRIEHYLSREGEFLDVNEGRRLEDGFSSESSEDDDVNILTEENDSEEEFLPLKVREVESVTETLVSEPPFNSVNEAQVSEPDDVTSLTEDKEKGSEEELLPTEVKEVEPVTETFVPEPEPELKSVSETLVSEPESKSELLKPCSFRRSKLVLFLLVLFMASIYMPVLDSPIISSSMVKVGSLPKVHVPFYREFEDLYLKDYLAVFSGNLSGLASKFKDWSADSIAYLSSDTQKDDFGFYHLANMTSSAVDETEGLDLSYRPLIETKQAIKQNLQEEVSEDEPEKSEIVVSEDVIEGEVYYQDVLDIDTRNIEPEAEKTEIVVSEDVTEADVGSLETETAVSKYVIYTDTLGYIEAEAEKNEIAVSQDVIEGEVCYQDVVDADTMNIEAEAEKIEFVASEDTLGYIEAEAEKNEIAVSQDVIEGEVCYQDVVDTDTMNIEAEAEKIEFVASEDMTEGVAGSQEIETAVSKDVIDVDTMSYTEAEAEMIEIALSEDLIEGEIGSQEIEMEVYEGAVDAYTVGYEMEKRIIEGDGEVEQESSHINKEDKISEIIAKSALIEDEDCSDHTQSASFIDNQPELEGDYEIPHGHDLKSMNFAIIFGLSVALSALPAMAVLYAKQRQAPRIANTREETQKVRSISGSSRPYDQAKESSSELSSSWNHTSSSSGRLSNERSLRRDSAVSSSTSYGSFTTYERLSAKKGCKDEEAMTPVRRSSRIRNLTSP</sequence>
<feature type="region of interest" description="Disordered" evidence="1">
    <location>
        <begin position="1"/>
        <end position="65"/>
    </location>
</feature>
<feature type="transmembrane region" description="Helical" evidence="2">
    <location>
        <begin position="777"/>
        <end position="798"/>
    </location>
</feature>
<evidence type="ECO:0000256" key="1">
    <source>
        <dbReference type="SAM" id="MobiDB-lite"/>
    </source>
</evidence>
<dbReference type="Gramene" id="ONK74529">
    <property type="protein sequence ID" value="ONK74529"/>
    <property type="gene ID" value="A4U43_C03F7310"/>
</dbReference>
<dbReference type="PANTHER" id="PTHR34775">
    <property type="entry name" value="TRANSMEMBRANE PROTEIN"/>
    <property type="match status" value="1"/>
</dbReference>
<organism evidence="3 4">
    <name type="scientific">Asparagus officinalis</name>
    <name type="common">Garden asparagus</name>
    <dbReference type="NCBI Taxonomy" id="4686"/>
    <lineage>
        <taxon>Eukaryota</taxon>
        <taxon>Viridiplantae</taxon>
        <taxon>Streptophyta</taxon>
        <taxon>Embryophyta</taxon>
        <taxon>Tracheophyta</taxon>
        <taxon>Spermatophyta</taxon>
        <taxon>Magnoliopsida</taxon>
        <taxon>Liliopsida</taxon>
        <taxon>Asparagales</taxon>
        <taxon>Asparagaceae</taxon>
        <taxon>Asparagoideae</taxon>
        <taxon>Asparagus</taxon>
    </lineage>
</organism>
<keyword evidence="2" id="KW-1133">Transmembrane helix</keyword>
<evidence type="ECO:0000313" key="3">
    <source>
        <dbReference type="EMBL" id="ONK74529.1"/>
    </source>
</evidence>
<evidence type="ECO:0000256" key="2">
    <source>
        <dbReference type="SAM" id="Phobius"/>
    </source>
</evidence>
<keyword evidence="2" id="KW-0472">Membrane</keyword>
<keyword evidence="4" id="KW-1185">Reference proteome</keyword>
<dbReference type="PANTHER" id="PTHR34775:SF4">
    <property type="entry name" value="TRANSMEMBRANE PROTEIN"/>
    <property type="match status" value="1"/>
</dbReference>
<feature type="compositionally biased region" description="Low complexity" evidence="1">
    <location>
        <begin position="861"/>
        <end position="873"/>
    </location>
</feature>
<feature type="transmembrane region" description="Helical" evidence="2">
    <location>
        <begin position="332"/>
        <end position="349"/>
    </location>
</feature>
<feature type="region of interest" description="Disordered" evidence="1">
    <location>
        <begin position="111"/>
        <end position="165"/>
    </location>
</feature>
<accession>A0A5P1FCF0</accession>
<feature type="compositionally biased region" description="Polar residues" evidence="1">
    <location>
        <begin position="30"/>
        <end position="44"/>
    </location>
</feature>
<dbReference type="EMBL" id="CM007383">
    <property type="protein sequence ID" value="ONK74529.1"/>
    <property type="molecule type" value="Genomic_DNA"/>
</dbReference>
<reference evidence="4" key="1">
    <citation type="journal article" date="2017" name="Nat. Commun.">
        <title>The asparagus genome sheds light on the origin and evolution of a young Y chromosome.</title>
        <authorList>
            <person name="Harkess A."/>
            <person name="Zhou J."/>
            <person name="Xu C."/>
            <person name="Bowers J.E."/>
            <person name="Van der Hulst R."/>
            <person name="Ayyampalayam S."/>
            <person name="Mercati F."/>
            <person name="Riccardi P."/>
            <person name="McKain M.R."/>
            <person name="Kakrana A."/>
            <person name="Tang H."/>
            <person name="Ray J."/>
            <person name="Groenendijk J."/>
            <person name="Arikit S."/>
            <person name="Mathioni S.M."/>
            <person name="Nakano M."/>
            <person name="Shan H."/>
            <person name="Telgmann-Rauber A."/>
            <person name="Kanno A."/>
            <person name="Yue Z."/>
            <person name="Chen H."/>
            <person name="Li W."/>
            <person name="Chen Y."/>
            <person name="Xu X."/>
            <person name="Zhang Y."/>
            <person name="Luo S."/>
            <person name="Chen H."/>
            <person name="Gao J."/>
            <person name="Mao Z."/>
            <person name="Pires J.C."/>
            <person name="Luo M."/>
            <person name="Kudrna D."/>
            <person name="Wing R.A."/>
            <person name="Meyers B.C."/>
            <person name="Yi K."/>
            <person name="Kong H."/>
            <person name="Lavrijsen P."/>
            <person name="Sunseri F."/>
            <person name="Falavigna A."/>
            <person name="Ye Y."/>
            <person name="Leebens-Mack J.H."/>
            <person name="Chen G."/>
        </authorList>
    </citation>
    <scope>NUCLEOTIDE SEQUENCE [LARGE SCALE GENOMIC DNA]</scope>
    <source>
        <strain evidence="4">cv. DH0086</strain>
    </source>
</reference>
<proteinExistence type="predicted"/>
<feature type="compositionally biased region" description="Basic and acidic residues" evidence="1">
    <location>
        <begin position="851"/>
        <end position="860"/>
    </location>
</feature>
<feature type="region of interest" description="Disordered" evidence="1">
    <location>
        <begin position="245"/>
        <end position="282"/>
    </location>
</feature>
<feature type="region of interest" description="Disordered" evidence="1">
    <location>
        <begin position="808"/>
        <end position="904"/>
    </location>
</feature>